<sequence>MPRILLTGATGYVGGELLHILTNSNISSLYIACLVRDSAKAGQVQAAYPAIQTILGDLDDVDLVRREAEGADIVLHFASTNHIPSAQAIAQGLQARQKATQKPGYWIQISGATLFATDEIASGRFGFATDTTYDDVKDCEQVLDIIRSNPKRVVENTVLSQTSETVRTGLIIAPLIYGHGKGPVNQRSIQAPEITKSTLQRGRGFKLNDGENIWSNVHVSDLANLVCLLVSAATEGREGLWNKDGVYNMENGEMSFKELGTLIAKEAHKQDLIAKSDLETIDAGEADSLSGHASILWGTNARTKASKAREELGWTPNGEPLASTIPNMVRSESKGLKSK</sequence>
<dbReference type="OrthoDB" id="2130169at2759"/>
<dbReference type="RefSeq" id="XP_033518235.1">
    <property type="nucleotide sequence ID" value="XM_033669204.1"/>
</dbReference>
<dbReference type="GeneID" id="54409636"/>
<gene>
    <name evidence="3" type="ORF">P153DRAFT_371180</name>
</gene>
<dbReference type="Gene3D" id="3.40.50.720">
    <property type="entry name" value="NAD(P)-binding Rossmann-like Domain"/>
    <property type="match status" value="1"/>
</dbReference>
<dbReference type="InterPro" id="IPR016040">
    <property type="entry name" value="NAD(P)-bd_dom"/>
</dbReference>
<feature type="region of interest" description="Disordered" evidence="1">
    <location>
        <begin position="308"/>
        <end position="339"/>
    </location>
</feature>
<dbReference type="AlphaFoldDB" id="A0A6A5ZZT3"/>
<dbReference type="GO" id="GO:0004029">
    <property type="term" value="F:aldehyde dehydrogenase (NAD+) activity"/>
    <property type="evidence" value="ECO:0007669"/>
    <property type="project" value="TreeGrafter"/>
</dbReference>
<dbReference type="Pfam" id="PF13460">
    <property type="entry name" value="NAD_binding_10"/>
    <property type="match status" value="1"/>
</dbReference>
<dbReference type="PANTHER" id="PTHR48079">
    <property type="entry name" value="PROTEIN YEEZ"/>
    <property type="match status" value="1"/>
</dbReference>
<accession>A0A6A5ZZT3</accession>
<name>A0A6A5ZZT3_9PLEO</name>
<dbReference type="PANTHER" id="PTHR48079:SF8">
    <property type="entry name" value="NAD(P)-BINDING DOMAIN-CONTAINING PROTEIN"/>
    <property type="match status" value="1"/>
</dbReference>
<protein>
    <submittedName>
        <fullName evidence="3">NAD dependent epimerase/dehydratase family protein</fullName>
    </submittedName>
</protein>
<evidence type="ECO:0000256" key="1">
    <source>
        <dbReference type="SAM" id="MobiDB-lite"/>
    </source>
</evidence>
<proteinExistence type="predicted"/>
<dbReference type="InterPro" id="IPR051783">
    <property type="entry name" value="NAD(P)-dependent_oxidoreduct"/>
</dbReference>
<evidence type="ECO:0000259" key="2">
    <source>
        <dbReference type="Pfam" id="PF13460"/>
    </source>
</evidence>
<reference evidence="3" key="1">
    <citation type="journal article" date="2020" name="Stud. Mycol.">
        <title>101 Dothideomycetes genomes: a test case for predicting lifestyles and emergence of pathogens.</title>
        <authorList>
            <person name="Haridas S."/>
            <person name="Albert R."/>
            <person name="Binder M."/>
            <person name="Bloem J."/>
            <person name="Labutti K."/>
            <person name="Salamov A."/>
            <person name="Andreopoulos B."/>
            <person name="Baker S."/>
            <person name="Barry K."/>
            <person name="Bills G."/>
            <person name="Bluhm B."/>
            <person name="Cannon C."/>
            <person name="Castanera R."/>
            <person name="Culley D."/>
            <person name="Daum C."/>
            <person name="Ezra D."/>
            <person name="Gonzalez J."/>
            <person name="Henrissat B."/>
            <person name="Kuo A."/>
            <person name="Liang C."/>
            <person name="Lipzen A."/>
            <person name="Lutzoni F."/>
            <person name="Magnuson J."/>
            <person name="Mondo S."/>
            <person name="Nolan M."/>
            <person name="Ohm R."/>
            <person name="Pangilinan J."/>
            <person name="Park H.-J."/>
            <person name="Ramirez L."/>
            <person name="Alfaro M."/>
            <person name="Sun H."/>
            <person name="Tritt A."/>
            <person name="Yoshinaga Y."/>
            <person name="Zwiers L.-H."/>
            <person name="Turgeon B."/>
            <person name="Goodwin S."/>
            <person name="Spatafora J."/>
            <person name="Crous P."/>
            <person name="Grigoriev I."/>
        </authorList>
    </citation>
    <scope>NUCLEOTIDE SEQUENCE</scope>
    <source>
        <strain evidence="3">CBS 119687</strain>
    </source>
</reference>
<evidence type="ECO:0000313" key="3">
    <source>
        <dbReference type="EMBL" id="KAF2123841.1"/>
    </source>
</evidence>
<evidence type="ECO:0000313" key="4">
    <source>
        <dbReference type="Proteomes" id="UP000799771"/>
    </source>
</evidence>
<dbReference type="SUPFAM" id="SSF51735">
    <property type="entry name" value="NAD(P)-binding Rossmann-fold domains"/>
    <property type="match status" value="1"/>
</dbReference>
<dbReference type="InterPro" id="IPR036291">
    <property type="entry name" value="NAD(P)-bd_dom_sf"/>
</dbReference>
<feature type="domain" description="NAD(P)-binding" evidence="2">
    <location>
        <begin position="8"/>
        <end position="96"/>
    </location>
</feature>
<dbReference type="EMBL" id="ML977521">
    <property type="protein sequence ID" value="KAF2123841.1"/>
    <property type="molecule type" value="Genomic_DNA"/>
</dbReference>
<organism evidence="3 4">
    <name type="scientific">Dothidotthia symphoricarpi CBS 119687</name>
    <dbReference type="NCBI Taxonomy" id="1392245"/>
    <lineage>
        <taxon>Eukaryota</taxon>
        <taxon>Fungi</taxon>
        <taxon>Dikarya</taxon>
        <taxon>Ascomycota</taxon>
        <taxon>Pezizomycotina</taxon>
        <taxon>Dothideomycetes</taxon>
        <taxon>Pleosporomycetidae</taxon>
        <taxon>Pleosporales</taxon>
        <taxon>Dothidotthiaceae</taxon>
        <taxon>Dothidotthia</taxon>
    </lineage>
</organism>
<dbReference type="Proteomes" id="UP000799771">
    <property type="component" value="Unassembled WGS sequence"/>
</dbReference>
<dbReference type="GO" id="GO:0005737">
    <property type="term" value="C:cytoplasm"/>
    <property type="evidence" value="ECO:0007669"/>
    <property type="project" value="TreeGrafter"/>
</dbReference>
<keyword evidence="4" id="KW-1185">Reference proteome</keyword>